<dbReference type="RefSeq" id="XP_020067799.1">
    <property type="nucleotide sequence ID" value="XM_020217788.1"/>
</dbReference>
<evidence type="ECO:0000256" key="1">
    <source>
        <dbReference type="SAM" id="Phobius"/>
    </source>
</evidence>
<keyword evidence="1" id="KW-0812">Transmembrane</keyword>
<dbReference type="GeneID" id="30992184"/>
<reference evidence="2 3" key="1">
    <citation type="journal article" date="2016" name="Proc. Natl. Acad. Sci. U.S.A.">
        <title>Comparative genomics of biotechnologically important yeasts.</title>
        <authorList>
            <person name="Riley R."/>
            <person name="Haridas S."/>
            <person name="Wolfe K.H."/>
            <person name="Lopes M.R."/>
            <person name="Hittinger C.T."/>
            <person name="Goeker M."/>
            <person name="Salamov A.A."/>
            <person name="Wisecaver J.H."/>
            <person name="Long T.M."/>
            <person name="Calvey C.H."/>
            <person name="Aerts A.L."/>
            <person name="Barry K.W."/>
            <person name="Choi C."/>
            <person name="Clum A."/>
            <person name="Coughlan A.Y."/>
            <person name="Deshpande S."/>
            <person name="Douglass A.P."/>
            <person name="Hanson S.J."/>
            <person name="Klenk H.-P."/>
            <person name="LaButti K.M."/>
            <person name="Lapidus A."/>
            <person name="Lindquist E.A."/>
            <person name="Lipzen A.M."/>
            <person name="Meier-Kolthoff J.P."/>
            <person name="Ohm R.A."/>
            <person name="Otillar R.P."/>
            <person name="Pangilinan J.L."/>
            <person name="Peng Y."/>
            <person name="Rokas A."/>
            <person name="Rosa C.A."/>
            <person name="Scheuner C."/>
            <person name="Sibirny A.A."/>
            <person name="Slot J.C."/>
            <person name="Stielow J.B."/>
            <person name="Sun H."/>
            <person name="Kurtzman C.P."/>
            <person name="Blackwell M."/>
            <person name="Grigoriev I.V."/>
            <person name="Jeffries T.W."/>
        </authorList>
    </citation>
    <scope>NUCLEOTIDE SEQUENCE [LARGE SCALE GENOMIC DNA]</scope>
    <source>
        <strain evidence="3">ATCC 18201 / CBS 1600 / BCRC 20928 / JCM 3617 / NBRC 0987 / NRRL Y-1542</strain>
    </source>
</reference>
<organism evidence="2 3">
    <name type="scientific">Cyberlindnera jadinii (strain ATCC 18201 / CBS 1600 / BCRC 20928 / JCM 3617 / NBRC 0987 / NRRL Y-1542)</name>
    <name type="common">Torula yeast</name>
    <name type="synonym">Candida utilis</name>
    <dbReference type="NCBI Taxonomy" id="983966"/>
    <lineage>
        <taxon>Eukaryota</taxon>
        <taxon>Fungi</taxon>
        <taxon>Dikarya</taxon>
        <taxon>Ascomycota</taxon>
        <taxon>Saccharomycotina</taxon>
        <taxon>Saccharomycetes</taxon>
        <taxon>Phaffomycetales</taxon>
        <taxon>Phaffomycetaceae</taxon>
        <taxon>Cyberlindnera</taxon>
    </lineage>
</organism>
<proteinExistence type="predicted"/>
<evidence type="ECO:0000313" key="3">
    <source>
        <dbReference type="Proteomes" id="UP000094389"/>
    </source>
</evidence>
<dbReference type="AlphaFoldDB" id="A0A1E4RU22"/>
<sequence length="76" mass="8810">MNMPPIHAFLLDPYSVMLLVTCYLLVGMKINERNKIAPQNKLTMRHLNSLHFLPLLLIVLIIFNIKQTKRLVQGLL</sequence>
<accession>A0A1E4RU22</accession>
<keyword evidence="1" id="KW-1133">Transmembrane helix</keyword>
<feature type="transmembrane region" description="Helical" evidence="1">
    <location>
        <begin position="47"/>
        <end position="65"/>
    </location>
</feature>
<protein>
    <submittedName>
        <fullName evidence="2">Uncharacterized protein</fullName>
    </submittedName>
</protein>
<dbReference type="Proteomes" id="UP000094389">
    <property type="component" value="Unassembled WGS sequence"/>
</dbReference>
<feature type="transmembrane region" description="Helical" evidence="1">
    <location>
        <begin position="6"/>
        <end position="26"/>
    </location>
</feature>
<evidence type="ECO:0000313" key="2">
    <source>
        <dbReference type="EMBL" id="ODV70760.1"/>
    </source>
</evidence>
<name>A0A1E4RU22_CYBJN</name>
<keyword evidence="3" id="KW-1185">Reference proteome</keyword>
<gene>
    <name evidence="2" type="ORF">CYBJADRAFT_56494</name>
</gene>
<keyword evidence="1" id="KW-0472">Membrane</keyword>
<dbReference type="EMBL" id="KV453950">
    <property type="protein sequence ID" value="ODV70760.1"/>
    <property type="molecule type" value="Genomic_DNA"/>
</dbReference>